<dbReference type="EMBL" id="BNJR01000004">
    <property type="protein sequence ID" value="GHP12740.1"/>
    <property type="molecule type" value="Genomic_DNA"/>
</dbReference>
<dbReference type="Proteomes" id="UP000604765">
    <property type="component" value="Unassembled WGS sequence"/>
</dbReference>
<gene>
    <name evidence="2" type="ORF">YK48G_01650</name>
</gene>
<evidence type="ECO:0000313" key="3">
    <source>
        <dbReference type="Proteomes" id="UP000604765"/>
    </source>
</evidence>
<proteinExistence type="predicted"/>
<evidence type="ECO:0000313" key="2">
    <source>
        <dbReference type="EMBL" id="GHP12740.1"/>
    </source>
</evidence>
<keyword evidence="3" id="KW-1185">Reference proteome</keyword>
<dbReference type="Pfam" id="PF12146">
    <property type="entry name" value="Hydrolase_4"/>
    <property type="match status" value="1"/>
</dbReference>
<protein>
    <submittedName>
        <fullName evidence="2">Alpha/beta hydrolase</fullName>
    </submittedName>
</protein>
<dbReference type="InterPro" id="IPR029058">
    <property type="entry name" value="AB_hydrolase_fold"/>
</dbReference>
<dbReference type="PANTHER" id="PTHR11614">
    <property type="entry name" value="PHOSPHOLIPASE-RELATED"/>
    <property type="match status" value="1"/>
</dbReference>
<evidence type="ECO:0000259" key="1">
    <source>
        <dbReference type="Pfam" id="PF12146"/>
    </source>
</evidence>
<comment type="caution">
    <text evidence="2">The sequence shown here is derived from an EMBL/GenBank/DDBJ whole genome shotgun (WGS) entry which is preliminary data.</text>
</comment>
<sequence>MIETVQQPVMSQLPTQNHTKLSVVLLTAKQPRGIVQIIHGALEHKERYFDFARFLAAHGYHVIISDNRGHGASISKDDPFGVMKDLSQLINDQVQITHLAQRKWPNQPVHLFGHSFGSILARLYLQRHDQNLTSLCLTGTANYIPIVSVGLRLAKWFLRHHSPLARSRILSNLSGLNPNHHQWLSNNQENIAKVIADPLMIHEYPVISLQTLWTGDDELKRFDHYHCQHPDLPILSIVGDHDKFSGGRRGLADTMATLKRIGYHDVTSIVMPKMKHEVLNEVHHQEVYHLILSFLAAAHRA</sequence>
<dbReference type="RefSeq" id="WP_232365236.1">
    <property type="nucleotide sequence ID" value="NZ_BNJR01000004.1"/>
</dbReference>
<dbReference type="Gene3D" id="3.40.50.1820">
    <property type="entry name" value="alpha/beta hydrolase"/>
    <property type="match status" value="1"/>
</dbReference>
<organism evidence="2 3">
    <name type="scientific">Lentilactobacillus fungorum</name>
    <dbReference type="NCBI Taxonomy" id="2201250"/>
    <lineage>
        <taxon>Bacteria</taxon>
        <taxon>Bacillati</taxon>
        <taxon>Bacillota</taxon>
        <taxon>Bacilli</taxon>
        <taxon>Lactobacillales</taxon>
        <taxon>Lactobacillaceae</taxon>
        <taxon>Lentilactobacillus</taxon>
    </lineage>
</organism>
<name>A0ABQ3VV27_9LACO</name>
<dbReference type="InterPro" id="IPR022742">
    <property type="entry name" value="Hydrolase_4"/>
</dbReference>
<accession>A0ABQ3VV27</accession>
<reference evidence="2 3" key="1">
    <citation type="journal article" date="2021" name="Int. J. Syst. Evol. Microbiol.">
        <title>Lentilactobacillus fungorum sp. nov., isolated from spent mushroom substrates.</title>
        <authorList>
            <person name="Tohno M."/>
            <person name="Tanizawa Y."/>
            <person name="Kojima Y."/>
            <person name="Sakamoto M."/>
            <person name="Ohkuma M."/>
            <person name="Kobayashi H."/>
        </authorList>
    </citation>
    <scope>NUCLEOTIDE SEQUENCE [LARGE SCALE GENOMIC DNA]</scope>
    <source>
        <strain evidence="2 3">YK48G</strain>
    </source>
</reference>
<dbReference type="SUPFAM" id="SSF53474">
    <property type="entry name" value="alpha/beta-Hydrolases"/>
    <property type="match status" value="1"/>
</dbReference>
<keyword evidence="2" id="KW-0378">Hydrolase</keyword>
<dbReference type="GO" id="GO:0016787">
    <property type="term" value="F:hydrolase activity"/>
    <property type="evidence" value="ECO:0007669"/>
    <property type="project" value="UniProtKB-KW"/>
</dbReference>
<dbReference type="InterPro" id="IPR051044">
    <property type="entry name" value="MAG_DAG_Lipase"/>
</dbReference>
<feature type="domain" description="Serine aminopeptidase S33" evidence="1">
    <location>
        <begin position="30"/>
        <end position="281"/>
    </location>
</feature>